<dbReference type="Proteomes" id="UP001174909">
    <property type="component" value="Unassembled WGS sequence"/>
</dbReference>
<evidence type="ECO:0000313" key="8">
    <source>
        <dbReference type="EMBL" id="CAI8019843.1"/>
    </source>
</evidence>
<protein>
    <submittedName>
        <fullName evidence="8">Thioredoxin reductase</fullName>
    </submittedName>
</protein>
<evidence type="ECO:0000256" key="6">
    <source>
        <dbReference type="ARBA" id="ARBA00023284"/>
    </source>
</evidence>
<comment type="caution">
    <text evidence="8">The sequence shown here is derived from an EMBL/GenBank/DDBJ whole genome shotgun (WGS) entry which is preliminary data.</text>
</comment>
<dbReference type="PROSITE" id="PS00573">
    <property type="entry name" value="PYRIDINE_REDOX_2"/>
    <property type="match status" value="1"/>
</dbReference>
<evidence type="ECO:0000256" key="2">
    <source>
        <dbReference type="ARBA" id="ARBA00022630"/>
    </source>
</evidence>
<accession>A0AA35RXZ8</accession>
<proteinExistence type="inferred from homology"/>
<feature type="domain" description="FAD/NAD(P)-binding" evidence="7">
    <location>
        <begin position="2"/>
        <end position="188"/>
    </location>
</feature>
<keyword evidence="4" id="KW-0560">Oxidoreductase</keyword>
<dbReference type="Gene3D" id="3.50.50.60">
    <property type="entry name" value="FAD/NAD(P)-binding domain"/>
    <property type="match status" value="2"/>
</dbReference>
<dbReference type="SUPFAM" id="SSF51905">
    <property type="entry name" value="FAD/NAD(P)-binding domain"/>
    <property type="match status" value="1"/>
</dbReference>
<sequence>MALLLSVGTRYRRLNVPGEEDFIGAGIHFCATCDGPFYKGEQMVVIGGGNSALEEGLFLTRFAEKVTLLVRGDSLRASQILQEKAANHPKMEIRFNTTVHEFRGKRRLSGVVVKDGKSNATEEIHPGAVFVFIGLDPNTGFLSNLVELDDWGFVRTFDNMQTSVEGIFAAGDARAGSTKQVASAVGEGAAAALMIRQYLEKLGGRRGYRGD</sequence>
<dbReference type="AlphaFoldDB" id="A0AA35RXZ8"/>
<dbReference type="InterPro" id="IPR023753">
    <property type="entry name" value="FAD/NAD-binding_dom"/>
</dbReference>
<dbReference type="EMBL" id="CASHTH010001778">
    <property type="protein sequence ID" value="CAI8019843.1"/>
    <property type="molecule type" value="Genomic_DNA"/>
</dbReference>
<name>A0AA35RXZ8_GEOBA</name>
<dbReference type="GO" id="GO:0016668">
    <property type="term" value="F:oxidoreductase activity, acting on a sulfur group of donors, NAD(P) as acceptor"/>
    <property type="evidence" value="ECO:0007669"/>
    <property type="project" value="UniProtKB-ARBA"/>
</dbReference>
<dbReference type="PRINTS" id="PR00368">
    <property type="entry name" value="FADPNR"/>
</dbReference>
<dbReference type="PANTHER" id="PTHR48105">
    <property type="entry name" value="THIOREDOXIN REDUCTASE 1-RELATED-RELATED"/>
    <property type="match status" value="1"/>
</dbReference>
<dbReference type="PRINTS" id="PR00469">
    <property type="entry name" value="PNDRDTASEII"/>
</dbReference>
<dbReference type="GO" id="GO:0097237">
    <property type="term" value="P:cellular response to toxic substance"/>
    <property type="evidence" value="ECO:0007669"/>
    <property type="project" value="UniProtKB-ARBA"/>
</dbReference>
<comment type="similarity">
    <text evidence="1">Belongs to the class-II pyridine nucleotide-disulfide oxidoreductase family.</text>
</comment>
<reference evidence="8" key="1">
    <citation type="submission" date="2023-03" db="EMBL/GenBank/DDBJ databases">
        <authorList>
            <person name="Steffen K."/>
            <person name="Cardenas P."/>
        </authorList>
    </citation>
    <scope>NUCLEOTIDE SEQUENCE</scope>
</reference>
<evidence type="ECO:0000256" key="4">
    <source>
        <dbReference type="ARBA" id="ARBA00023002"/>
    </source>
</evidence>
<keyword evidence="5" id="KW-1015">Disulfide bond</keyword>
<evidence type="ECO:0000259" key="7">
    <source>
        <dbReference type="Pfam" id="PF07992"/>
    </source>
</evidence>
<evidence type="ECO:0000313" key="9">
    <source>
        <dbReference type="Proteomes" id="UP001174909"/>
    </source>
</evidence>
<dbReference type="InterPro" id="IPR008255">
    <property type="entry name" value="Pyr_nucl-diS_OxRdtase_2_AS"/>
</dbReference>
<dbReference type="Pfam" id="PF07992">
    <property type="entry name" value="Pyr_redox_2"/>
    <property type="match status" value="1"/>
</dbReference>
<keyword evidence="9" id="KW-1185">Reference proteome</keyword>
<gene>
    <name evidence="8" type="ORF">GBAR_LOCUS11892</name>
</gene>
<keyword evidence="6" id="KW-0676">Redox-active center</keyword>
<evidence type="ECO:0000256" key="1">
    <source>
        <dbReference type="ARBA" id="ARBA00009333"/>
    </source>
</evidence>
<dbReference type="InterPro" id="IPR036188">
    <property type="entry name" value="FAD/NAD-bd_sf"/>
</dbReference>
<keyword evidence="3" id="KW-0274">FAD</keyword>
<evidence type="ECO:0000256" key="5">
    <source>
        <dbReference type="ARBA" id="ARBA00023157"/>
    </source>
</evidence>
<dbReference type="InterPro" id="IPR050097">
    <property type="entry name" value="Ferredoxin-NADP_redctase_2"/>
</dbReference>
<organism evidence="8 9">
    <name type="scientific">Geodia barretti</name>
    <name type="common">Barrett's horny sponge</name>
    <dbReference type="NCBI Taxonomy" id="519541"/>
    <lineage>
        <taxon>Eukaryota</taxon>
        <taxon>Metazoa</taxon>
        <taxon>Porifera</taxon>
        <taxon>Demospongiae</taxon>
        <taxon>Heteroscleromorpha</taxon>
        <taxon>Tetractinellida</taxon>
        <taxon>Astrophorina</taxon>
        <taxon>Geodiidae</taxon>
        <taxon>Geodia</taxon>
    </lineage>
</organism>
<keyword evidence="2" id="KW-0285">Flavoprotein</keyword>
<evidence type="ECO:0000256" key="3">
    <source>
        <dbReference type="ARBA" id="ARBA00022827"/>
    </source>
</evidence>